<dbReference type="Proteomes" id="UP000176997">
    <property type="component" value="Unassembled WGS sequence"/>
</dbReference>
<evidence type="ECO:0000256" key="1">
    <source>
        <dbReference type="ARBA" id="ARBA00004496"/>
    </source>
</evidence>
<keyword evidence="7" id="KW-0547">Nucleotide-binding</keyword>
<evidence type="ECO:0000256" key="10">
    <source>
        <dbReference type="ARBA" id="ARBA00032441"/>
    </source>
</evidence>
<organism evidence="11 12">
    <name type="scientific">Candidatus Yonathbacteria bacterium RIFCSPHIGHO2_01_FULL_51_10</name>
    <dbReference type="NCBI Taxonomy" id="1802723"/>
    <lineage>
        <taxon>Bacteria</taxon>
        <taxon>Candidatus Yonathiibacteriota</taxon>
    </lineage>
</organism>
<protein>
    <recommendedName>
        <fullName evidence="3">tRNA threonylcarbamoyladenosine biosynthesis protein TsaE</fullName>
    </recommendedName>
    <alternativeName>
        <fullName evidence="10">t(6)A37 threonylcarbamoyladenosine biosynthesis protein TsaE</fullName>
    </alternativeName>
</protein>
<accession>A0A1G2S3V8</accession>
<gene>
    <name evidence="11" type="ORF">A2675_04205</name>
</gene>
<keyword evidence="4" id="KW-0963">Cytoplasm</keyword>
<comment type="similarity">
    <text evidence="2">Belongs to the TsaE family.</text>
</comment>
<dbReference type="GO" id="GO:0016740">
    <property type="term" value="F:transferase activity"/>
    <property type="evidence" value="ECO:0007669"/>
    <property type="project" value="UniProtKB-KW"/>
</dbReference>
<reference evidence="11 12" key="1">
    <citation type="journal article" date="2016" name="Nat. Commun.">
        <title>Thousands of microbial genomes shed light on interconnected biogeochemical processes in an aquifer system.</title>
        <authorList>
            <person name="Anantharaman K."/>
            <person name="Brown C.T."/>
            <person name="Hug L.A."/>
            <person name="Sharon I."/>
            <person name="Castelle C.J."/>
            <person name="Probst A.J."/>
            <person name="Thomas B.C."/>
            <person name="Singh A."/>
            <person name="Wilkins M.J."/>
            <person name="Karaoz U."/>
            <person name="Brodie E.L."/>
            <person name="Williams K.H."/>
            <person name="Hubbard S.S."/>
            <person name="Banfield J.F."/>
        </authorList>
    </citation>
    <scope>NUCLEOTIDE SEQUENCE [LARGE SCALE GENOMIC DNA]</scope>
</reference>
<dbReference type="PANTHER" id="PTHR33540:SF2">
    <property type="entry name" value="TRNA THREONYLCARBAMOYLADENOSINE BIOSYNTHESIS PROTEIN TSAE"/>
    <property type="match status" value="1"/>
</dbReference>
<evidence type="ECO:0000256" key="2">
    <source>
        <dbReference type="ARBA" id="ARBA00007599"/>
    </source>
</evidence>
<keyword evidence="11" id="KW-0808">Transferase</keyword>
<evidence type="ECO:0000256" key="9">
    <source>
        <dbReference type="ARBA" id="ARBA00022842"/>
    </source>
</evidence>
<dbReference type="NCBIfam" id="TIGR00150">
    <property type="entry name" value="T6A_YjeE"/>
    <property type="match status" value="1"/>
</dbReference>
<keyword evidence="5" id="KW-0819">tRNA processing</keyword>
<name>A0A1G2S3V8_9BACT</name>
<dbReference type="InterPro" id="IPR003442">
    <property type="entry name" value="T6A_TsaE"/>
</dbReference>
<dbReference type="Pfam" id="PF02367">
    <property type="entry name" value="TsaE"/>
    <property type="match status" value="1"/>
</dbReference>
<sequence length="149" mass="16491">MAHDLVRALASARLSGRATVLALAGDLGAGKTALTKAIAHELGVAEDVTSPTFVLEKIYRLPKKMPFEHLVHIDAYRLEGVHELEAIGWDEALAHHGNLIVIEWPERVDQAIPHTAHTVRLRAVNETTREIIIPKSLVPLWPEPKTKKN</sequence>
<dbReference type="GO" id="GO:0046872">
    <property type="term" value="F:metal ion binding"/>
    <property type="evidence" value="ECO:0007669"/>
    <property type="project" value="UniProtKB-KW"/>
</dbReference>
<evidence type="ECO:0000256" key="8">
    <source>
        <dbReference type="ARBA" id="ARBA00022840"/>
    </source>
</evidence>
<keyword evidence="9" id="KW-0460">Magnesium</keyword>
<proteinExistence type="inferred from homology"/>
<dbReference type="PANTHER" id="PTHR33540">
    <property type="entry name" value="TRNA THREONYLCARBAMOYLADENOSINE BIOSYNTHESIS PROTEIN TSAE"/>
    <property type="match status" value="1"/>
</dbReference>
<comment type="subcellular location">
    <subcellularLocation>
        <location evidence="1">Cytoplasm</location>
    </subcellularLocation>
</comment>
<evidence type="ECO:0000313" key="12">
    <source>
        <dbReference type="Proteomes" id="UP000176997"/>
    </source>
</evidence>
<evidence type="ECO:0000256" key="3">
    <source>
        <dbReference type="ARBA" id="ARBA00019010"/>
    </source>
</evidence>
<dbReference type="AlphaFoldDB" id="A0A1G2S3V8"/>
<keyword evidence="6" id="KW-0479">Metal-binding</keyword>
<dbReference type="Gene3D" id="3.40.50.300">
    <property type="entry name" value="P-loop containing nucleotide triphosphate hydrolases"/>
    <property type="match status" value="1"/>
</dbReference>
<dbReference type="InterPro" id="IPR027417">
    <property type="entry name" value="P-loop_NTPase"/>
</dbReference>
<evidence type="ECO:0000313" key="11">
    <source>
        <dbReference type="EMBL" id="OHA79784.1"/>
    </source>
</evidence>
<evidence type="ECO:0000256" key="4">
    <source>
        <dbReference type="ARBA" id="ARBA00022490"/>
    </source>
</evidence>
<dbReference type="SUPFAM" id="SSF52540">
    <property type="entry name" value="P-loop containing nucleoside triphosphate hydrolases"/>
    <property type="match status" value="1"/>
</dbReference>
<dbReference type="STRING" id="1802723.A2675_04205"/>
<evidence type="ECO:0000256" key="5">
    <source>
        <dbReference type="ARBA" id="ARBA00022694"/>
    </source>
</evidence>
<dbReference type="GO" id="GO:0005524">
    <property type="term" value="F:ATP binding"/>
    <property type="evidence" value="ECO:0007669"/>
    <property type="project" value="UniProtKB-KW"/>
</dbReference>
<dbReference type="GO" id="GO:0002949">
    <property type="term" value="P:tRNA threonylcarbamoyladenosine modification"/>
    <property type="evidence" value="ECO:0007669"/>
    <property type="project" value="InterPro"/>
</dbReference>
<evidence type="ECO:0000256" key="6">
    <source>
        <dbReference type="ARBA" id="ARBA00022723"/>
    </source>
</evidence>
<dbReference type="CDD" id="cd00882">
    <property type="entry name" value="Ras_like_GTPase"/>
    <property type="match status" value="1"/>
</dbReference>
<comment type="caution">
    <text evidence="11">The sequence shown here is derived from an EMBL/GenBank/DDBJ whole genome shotgun (WGS) entry which is preliminary data.</text>
</comment>
<evidence type="ECO:0000256" key="7">
    <source>
        <dbReference type="ARBA" id="ARBA00022741"/>
    </source>
</evidence>
<dbReference type="GO" id="GO:0005737">
    <property type="term" value="C:cytoplasm"/>
    <property type="evidence" value="ECO:0007669"/>
    <property type="project" value="UniProtKB-SubCell"/>
</dbReference>
<dbReference type="EMBL" id="MHUS01000043">
    <property type="protein sequence ID" value="OHA79784.1"/>
    <property type="molecule type" value="Genomic_DNA"/>
</dbReference>
<keyword evidence="8" id="KW-0067">ATP-binding</keyword>